<evidence type="ECO:0000256" key="8">
    <source>
        <dbReference type="ARBA" id="ARBA00024042"/>
    </source>
</evidence>
<dbReference type="GO" id="GO:0042742">
    <property type="term" value="P:defense response to bacterium"/>
    <property type="evidence" value="ECO:0007669"/>
    <property type="project" value="UniProtKB-ARBA"/>
</dbReference>
<feature type="binding site" evidence="13">
    <location>
        <position position="182"/>
    </location>
    <ligand>
        <name>FMN</name>
        <dbReference type="ChEBI" id="CHEBI:58210"/>
    </ligand>
</feature>
<dbReference type="InterPro" id="IPR013785">
    <property type="entry name" value="Aldolase_TIM"/>
</dbReference>
<feature type="binding site" evidence="13">
    <location>
        <position position="309"/>
    </location>
    <ligand>
        <name>glyoxylate</name>
        <dbReference type="ChEBI" id="CHEBI:36655"/>
    </ligand>
</feature>
<comment type="catalytic activity">
    <reaction evidence="11">
        <text>2-hydroxyhexanoate + O2 = 2-oxohexanoate + H2O2</text>
        <dbReference type="Rhea" id="RHEA:69372"/>
        <dbReference type="ChEBI" id="CHEBI:15379"/>
        <dbReference type="ChEBI" id="CHEBI:16240"/>
        <dbReference type="ChEBI" id="CHEBI:35177"/>
        <dbReference type="ChEBI" id="CHEBI:133738"/>
    </reaction>
    <physiologicalReaction direction="left-to-right" evidence="11">
        <dbReference type="Rhea" id="RHEA:69373"/>
    </physiologicalReaction>
</comment>
<dbReference type="PANTHER" id="PTHR10578:SF120">
    <property type="entry name" value="(S)-2-HYDROXY-ACID OXIDASE"/>
    <property type="match status" value="1"/>
</dbReference>
<evidence type="ECO:0000256" key="12">
    <source>
        <dbReference type="PIRSR" id="PIRSR000138-1"/>
    </source>
</evidence>
<comment type="cofactor">
    <cofactor evidence="1">
        <name>FMN</name>
        <dbReference type="ChEBI" id="CHEBI:58210"/>
    </cofactor>
</comment>
<keyword evidence="16" id="KW-1185">Reference proteome</keyword>
<keyword evidence="7" id="KW-0576">Peroxisome</keyword>
<dbReference type="EMBL" id="CAMGYJ010000009">
    <property type="protein sequence ID" value="CAI0470780.1"/>
    <property type="molecule type" value="Genomic_DNA"/>
</dbReference>
<dbReference type="Gene3D" id="3.20.20.70">
    <property type="entry name" value="Aldolase class I"/>
    <property type="match status" value="1"/>
</dbReference>
<feature type="binding site" evidence="13">
    <location>
        <begin position="132"/>
        <end position="134"/>
    </location>
    <ligand>
        <name>FMN</name>
        <dbReference type="ChEBI" id="CHEBI:58210"/>
    </ligand>
</feature>
<dbReference type="FunFam" id="3.20.20.70:FF:000204">
    <property type="entry name" value="Peroxisomal (S)-2-hydroxy-acid oxidase GLO4"/>
    <property type="match status" value="1"/>
</dbReference>
<evidence type="ECO:0000256" key="11">
    <source>
        <dbReference type="ARBA" id="ARBA00051933"/>
    </source>
</evidence>
<dbReference type="CDD" id="cd02809">
    <property type="entry name" value="alpha_hydroxyacid_oxid_FMN"/>
    <property type="match status" value="1"/>
</dbReference>
<dbReference type="PROSITE" id="PS00557">
    <property type="entry name" value="FMN_HYDROXY_ACID_DH_1"/>
    <property type="match status" value="1"/>
</dbReference>
<feature type="binding site" evidence="13">
    <location>
        <position position="306"/>
    </location>
    <ligand>
        <name>glyoxylate</name>
        <dbReference type="ChEBI" id="CHEBI:36655"/>
    </ligand>
</feature>
<feature type="binding site" evidence="13">
    <location>
        <position position="304"/>
    </location>
    <ligand>
        <name>FMN</name>
        <dbReference type="ChEBI" id="CHEBI:58210"/>
    </ligand>
</feature>
<dbReference type="GO" id="GO:0005777">
    <property type="term" value="C:peroxisome"/>
    <property type="evidence" value="ECO:0007669"/>
    <property type="project" value="UniProtKB-SubCell"/>
</dbReference>
<keyword evidence="5 13" id="KW-0288">FMN</keyword>
<dbReference type="PANTHER" id="PTHR10578">
    <property type="entry name" value="S -2-HYDROXY-ACID OXIDASE-RELATED"/>
    <property type="match status" value="1"/>
</dbReference>
<feature type="binding site" evidence="13">
    <location>
        <position position="282"/>
    </location>
    <ligand>
        <name>FMN</name>
        <dbReference type="ChEBI" id="CHEBI:58210"/>
    </ligand>
</feature>
<feature type="binding site" evidence="13">
    <location>
        <begin position="337"/>
        <end position="341"/>
    </location>
    <ligand>
        <name>FMN</name>
        <dbReference type="ChEBI" id="CHEBI:58210"/>
    </ligand>
</feature>
<proteinExistence type="inferred from homology"/>
<feature type="binding site" evidence="13">
    <location>
        <position position="161"/>
    </location>
    <ligand>
        <name>FMN</name>
        <dbReference type="ChEBI" id="CHEBI:58210"/>
    </ligand>
</feature>
<feature type="binding site" evidence="13">
    <location>
        <position position="219"/>
    </location>
    <ligand>
        <name>glyoxylate</name>
        <dbReference type="ChEBI" id="CHEBI:36655"/>
    </ligand>
</feature>
<gene>
    <name evidence="15" type="ORF">LITE_LOCUS38683</name>
</gene>
<comment type="caution">
    <text evidence="15">The sequence shown here is derived from an EMBL/GenBank/DDBJ whole genome shotgun (WGS) entry which is preliminary data.</text>
</comment>
<evidence type="ECO:0000313" key="15">
    <source>
        <dbReference type="EMBL" id="CAI0470780.1"/>
    </source>
</evidence>
<accession>A0AAV0PJ07</accession>
<evidence type="ECO:0000259" key="14">
    <source>
        <dbReference type="PROSITE" id="PS51349"/>
    </source>
</evidence>
<evidence type="ECO:0000256" key="6">
    <source>
        <dbReference type="ARBA" id="ARBA00023002"/>
    </source>
</evidence>
<comment type="catalytic activity">
    <reaction evidence="9">
        <text>a (2S)-2-hydroxycarboxylate + O2 = a 2-oxocarboxylate + H2O2</text>
        <dbReference type="Rhea" id="RHEA:16789"/>
        <dbReference type="ChEBI" id="CHEBI:15379"/>
        <dbReference type="ChEBI" id="CHEBI:16240"/>
        <dbReference type="ChEBI" id="CHEBI:35179"/>
        <dbReference type="ChEBI" id="CHEBI:58123"/>
        <dbReference type="EC" id="1.1.3.15"/>
    </reaction>
    <physiologicalReaction direction="left-to-right" evidence="9">
        <dbReference type="Rhea" id="RHEA:16790"/>
    </physiologicalReaction>
</comment>
<evidence type="ECO:0000256" key="10">
    <source>
        <dbReference type="ARBA" id="ARBA00029327"/>
    </source>
</evidence>
<dbReference type="SUPFAM" id="SSF51395">
    <property type="entry name" value="FMN-linked oxidoreductases"/>
    <property type="match status" value="1"/>
</dbReference>
<evidence type="ECO:0000256" key="13">
    <source>
        <dbReference type="PIRSR" id="PIRSR000138-2"/>
    </source>
</evidence>
<dbReference type="PIRSF" id="PIRSF000138">
    <property type="entry name" value="Al-hdrx_acd_dh"/>
    <property type="match status" value="1"/>
</dbReference>
<protein>
    <recommendedName>
        <fullName evidence="3">(S)-2-hydroxy-acid oxidase</fullName>
        <ecNumber evidence="3">1.1.3.15</ecNumber>
    </recommendedName>
</protein>
<dbReference type="Proteomes" id="UP001154282">
    <property type="component" value="Unassembled WGS sequence"/>
</dbReference>
<dbReference type="InterPro" id="IPR000262">
    <property type="entry name" value="FMN-dep_DH"/>
</dbReference>
<dbReference type="EC" id="1.1.3.15" evidence="3"/>
<dbReference type="PROSITE" id="PS51349">
    <property type="entry name" value="FMN_HYDROXY_ACID_DH_2"/>
    <property type="match status" value="1"/>
</dbReference>
<feature type="active site" description="Proton acceptor" evidence="12">
    <location>
        <position position="306"/>
    </location>
</feature>
<keyword evidence="6" id="KW-0560">Oxidoreductase</keyword>
<evidence type="ECO:0000256" key="3">
    <source>
        <dbReference type="ARBA" id="ARBA00013087"/>
    </source>
</evidence>
<reference evidence="15" key="1">
    <citation type="submission" date="2022-08" db="EMBL/GenBank/DDBJ databases">
        <authorList>
            <person name="Gutierrez-Valencia J."/>
        </authorList>
    </citation>
    <scope>NUCLEOTIDE SEQUENCE</scope>
</reference>
<dbReference type="GO" id="GO:0050665">
    <property type="term" value="P:hydrogen peroxide biosynthetic process"/>
    <property type="evidence" value="ECO:0007669"/>
    <property type="project" value="UniProtKB-ARBA"/>
</dbReference>
<comment type="subcellular location">
    <subcellularLocation>
        <location evidence="2">Peroxisome</location>
    </subcellularLocation>
</comment>
<dbReference type="InterPro" id="IPR008259">
    <property type="entry name" value="FMN_hydac_DH_AS"/>
</dbReference>
<comment type="similarity">
    <text evidence="8">Belongs to the FMN-dependent alpha-hydroxy acid dehydrogenase family.</text>
</comment>
<evidence type="ECO:0000256" key="4">
    <source>
        <dbReference type="ARBA" id="ARBA00022630"/>
    </source>
</evidence>
<feature type="binding site" evidence="13">
    <location>
        <begin position="365"/>
        <end position="366"/>
    </location>
    <ligand>
        <name>FMN</name>
        <dbReference type="ChEBI" id="CHEBI:58210"/>
    </ligand>
</feature>
<feature type="binding site" evidence="13">
    <location>
        <position position="184"/>
    </location>
    <ligand>
        <name>glyoxylate</name>
        <dbReference type="ChEBI" id="CHEBI:36655"/>
    </ligand>
</feature>
<sequence>MSTKLQNLTPERRKYSHLLHSFLFSSLYFPLSVFLRSPTFTIWIAFTISSDQTMASEPVNVSEFEALAKKALPKMYFDFYAGGAEDEYTLKDNEEAYQRITIRPRVLVDVSRIDTSTSILGYPISSPIMVAPSALHQLANPEGELATARASAASNTIMILSFSSSYNVEEVAASCDAVRFFQLYVYRGRHIAANLVERAERSGYKAIVLTVDCPRLGRREADIRNRMIVPKLKNVEGFVSNDVDAGGGSNLEAYANSTFDPTLSWKDVAWLKSITSLPILLKGILTHEDALKAVEVGAAGVIVSNHGARQLDYSPATITVVEEVVRAVKGKIPVIVDGGVRRGTDVFKALALGAQAVLYDPTQVGRPIIYGLAAKGEQGVKQVIQMLKDEFELTMALAGCTSLKDITRSHVRTDRDRFQSML</sequence>
<feature type="binding site" evidence="13">
    <location>
        <position position="210"/>
    </location>
    <ligand>
        <name>FMN</name>
        <dbReference type="ChEBI" id="CHEBI:58210"/>
    </ligand>
</feature>
<name>A0AAV0PJ07_9ROSI</name>
<evidence type="ECO:0000256" key="9">
    <source>
        <dbReference type="ARBA" id="ARBA00029325"/>
    </source>
</evidence>
<keyword evidence="4 13" id="KW-0285">Flavoprotein</keyword>
<evidence type="ECO:0000256" key="2">
    <source>
        <dbReference type="ARBA" id="ARBA00004275"/>
    </source>
</evidence>
<dbReference type="GO" id="GO:0003973">
    <property type="term" value="F:(S)-2-hydroxy-acid oxidase activity"/>
    <property type="evidence" value="ECO:0007669"/>
    <property type="project" value="UniProtKB-EC"/>
</dbReference>
<dbReference type="GO" id="GO:0010181">
    <property type="term" value="F:FMN binding"/>
    <property type="evidence" value="ECO:0007669"/>
    <property type="project" value="InterPro"/>
</dbReference>
<evidence type="ECO:0000256" key="1">
    <source>
        <dbReference type="ARBA" id="ARBA00001917"/>
    </source>
</evidence>
<dbReference type="Pfam" id="PF01070">
    <property type="entry name" value="FMN_dh"/>
    <property type="match status" value="1"/>
</dbReference>
<evidence type="ECO:0000313" key="16">
    <source>
        <dbReference type="Proteomes" id="UP001154282"/>
    </source>
</evidence>
<evidence type="ECO:0000256" key="7">
    <source>
        <dbReference type="ARBA" id="ARBA00023140"/>
    </source>
</evidence>
<feature type="domain" description="FMN hydroxy acid dehydrogenase" evidence="14">
    <location>
        <begin position="53"/>
        <end position="416"/>
    </location>
</feature>
<dbReference type="InterPro" id="IPR012133">
    <property type="entry name" value="Alpha-hydoxy_acid_DH_FMN"/>
</dbReference>
<dbReference type="InterPro" id="IPR037396">
    <property type="entry name" value="FMN_HAD"/>
</dbReference>
<evidence type="ECO:0000256" key="5">
    <source>
        <dbReference type="ARBA" id="ARBA00022643"/>
    </source>
</evidence>
<comment type="catalytic activity">
    <reaction evidence="10">
        <text>2-hydroxyoctanoate + O2 = 2-oxooctanoate + H2O2</text>
        <dbReference type="Rhea" id="RHEA:67940"/>
        <dbReference type="ChEBI" id="CHEBI:15379"/>
        <dbReference type="ChEBI" id="CHEBI:16240"/>
        <dbReference type="ChEBI" id="CHEBI:133514"/>
        <dbReference type="ChEBI" id="CHEBI:176689"/>
    </reaction>
    <physiologicalReaction direction="left-to-right" evidence="10">
        <dbReference type="Rhea" id="RHEA:67941"/>
    </physiologicalReaction>
</comment>
<dbReference type="AlphaFoldDB" id="A0AAV0PJ07"/>
<organism evidence="15 16">
    <name type="scientific">Linum tenue</name>
    <dbReference type="NCBI Taxonomy" id="586396"/>
    <lineage>
        <taxon>Eukaryota</taxon>
        <taxon>Viridiplantae</taxon>
        <taxon>Streptophyta</taxon>
        <taxon>Embryophyta</taxon>
        <taxon>Tracheophyta</taxon>
        <taxon>Spermatophyta</taxon>
        <taxon>Magnoliopsida</taxon>
        <taxon>eudicotyledons</taxon>
        <taxon>Gunneridae</taxon>
        <taxon>Pentapetalae</taxon>
        <taxon>rosids</taxon>
        <taxon>fabids</taxon>
        <taxon>Malpighiales</taxon>
        <taxon>Linaceae</taxon>
        <taxon>Linum</taxon>
    </lineage>
</organism>